<keyword evidence="4" id="KW-1185">Reference proteome</keyword>
<sequence>MDPHPPGPGVATGPDGPAHPTGRPHLLAGAAAVATLAVLLVPAGLVALRGFRGEAALGAAARSAVVGADPARPVADSAALAELVAAWREFHLVKALLAGLLVLLLVALASTVGRRVAAATGRRRRWTLLSAYGAVLAWLLAALTVLLANLQGAAAPLASVASFLPPGRSTGELGEAQERMTAALGGGPRGTVGGVAGDLLVDFTRYHAVFAVLAAVTGVVLTTLAARAVLRRWRRRGAAPVAEPTWPVRAAAYGAAGGLFLLLAAANVSTWVHPVPALVASLGG</sequence>
<feature type="transmembrane region" description="Helical" evidence="2">
    <location>
        <begin position="26"/>
        <end position="48"/>
    </location>
</feature>
<feature type="transmembrane region" description="Helical" evidence="2">
    <location>
        <begin position="250"/>
        <end position="272"/>
    </location>
</feature>
<feature type="region of interest" description="Disordered" evidence="1">
    <location>
        <begin position="1"/>
        <end position="23"/>
    </location>
</feature>
<evidence type="ECO:0000256" key="2">
    <source>
        <dbReference type="SAM" id="Phobius"/>
    </source>
</evidence>
<reference evidence="3" key="1">
    <citation type="submission" date="2021-02" db="EMBL/GenBank/DDBJ databases">
        <title>Phycicoccus sp. MQZ13P-5T, whole genome shotgun sequence.</title>
        <authorList>
            <person name="Tuo L."/>
        </authorList>
    </citation>
    <scope>NUCLEOTIDE SEQUENCE</scope>
    <source>
        <strain evidence="3">MQZ13P-5</strain>
    </source>
</reference>
<dbReference type="Proteomes" id="UP001430172">
    <property type="component" value="Unassembled WGS sequence"/>
</dbReference>
<evidence type="ECO:0000313" key="3">
    <source>
        <dbReference type="EMBL" id="MBM6399304.1"/>
    </source>
</evidence>
<evidence type="ECO:0000256" key="1">
    <source>
        <dbReference type="SAM" id="MobiDB-lite"/>
    </source>
</evidence>
<keyword evidence="2" id="KW-1133">Transmembrane helix</keyword>
<feature type="transmembrane region" description="Helical" evidence="2">
    <location>
        <begin position="126"/>
        <end position="148"/>
    </location>
</feature>
<gene>
    <name evidence="3" type="ORF">JQN70_02775</name>
</gene>
<accession>A0ABS2CHE8</accession>
<feature type="transmembrane region" description="Helical" evidence="2">
    <location>
        <begin position="95"/>
        <end position="114"/>
    </location>
</feature>
<protein>
    <submittedName>
        <fullName evidence="3">Uncharacterized protein</fullName>
    </submittedName>
</protein>
<organism evidence="3 4">
    <name type="scientific">Phycicoccus sonneratiae</name>
    <dbReference type="NCBI Taxonomy" id="2807628"/>
    <lineage>
        <taxon>Bacteria</taxon>
        <taxon>Bacillati</taxon>
        <taxon>Actinomycetota</taxon>
        <taxon>Actinomycetes</taxon>
        <taxon>Micrococcales</taxon>
        <taxon>Intrasporangiaceae</taxon>
        <taxon>Phycicoccus</taxon>
    </lineage>
</organism>
<keyword evidence="2" id="KW-0812">Transmembrane</keyword>
<feature type="transmembrane region" description="Helical" evidence="2">
    <location>
        <begin position="208"/>
        <end position="230"/>
    </location>
</feature>
<keyword evidence="2" id="KW-0472">Membrane</keyword>
<proteinExistence type="predicted"/>
<comment type="caution">
    <text evidence="3">The sequence shown here is derived from an EMBL/GenBank/DDBJ whole genome shotgun (WGS) entry which is preliminary data.</text>
</comment>
<dbReference type="RefSeq" id="WP_204129766.1">
    <property type="nucleotide sequence ID" value="NZ_JAFDVD010000003.1"/>
</dbReference>
<name>A0ABS2CHE8_9MICO</name>
<dbReference type="EMBL" id="JAFDVD010000003">
    <property type="protein sequence ID" value="MBM6399304.1"/>
    <property type="molecule type" value="Genomic_DNA"/>
</dbReference>
<evidence type="ECO:0000313" key="4">
    <source>
        <dbReference type="Proteomes" id="UP001430172"/>
    </source>
</evidence>